<dbReference type="InterPro" id="IPR010342">
    <property type="entry name" value="DUF938"/>
</dbReference>
<feature type="region of interest" description="Disordered" evidence="1">
    <location>
        <begin position="1"/>
        <end position="23"/>
    </location>
</feature>
<dbReference type="Pfam" id="PF06080">
    <property type="entry name" value="DUF938"/>
    <property type="match status" value="1"/>
</dbReference>
<keyword evidence="3" id="KW-1185">Reference proteome</keyword>
<gene>
    <name evidence="2" type="ORF">QEZ52_15690</name>
</gene>
<reference evidence="2 3" key="1">
    <citation type="submission" date="2023-04" db="EMBL/GenBank/DDBJ databases">
        <title>Complete genome sequence of Alisedimentitalea scapharcae.</title>
        <authorList>
            <person name="Rong J.-C."/>
            <person name="Yi M.-L."/>
            <person name="Zhao Q."/>
        </authorList>
    </citation>
    <scope>NUCLEOTIDE SEQUENCE [LARGE SCALE GENOMIC DNA]</scope>
    <source>
        <strain evidence="2 3">KCTC 42119</strain>
    </source>
</reference>
<evidence type="ECO:0000313" key="3">
    <source>
        <dbReference type="Proteomes" id="UP001623232"/>
    </source>
</evidence>
<dbReference type="EMBL" id="CP123584">
    <property type="protein sequence ID" value="WZK88037.1"/>
    <property type="molecule type" value="Genomic_DNA"/>
</dbReference>
<organism evidence="2 3">
    <name type="scientific">Aliisedimentitalea scapharcae</name>
    <dbReference type="NCBI Taxonomy" id="1524259"/>
    <lineage>
        <taxon>Bacteria</taxon>
        <taxon>Pseudomonadati</taxon>
        <taxon>Pseudomonadota</taxon>
        <taxon>Alphaproteobacteria</taxon>
        <taxon>Rhodobacterales</taxon>
        <taxon>Roseobacteraceae</taxon>
        <taxon>Aliisedimentitalea</taxon>
    </lineage>
</organism>
<dbReference type="RefSeq" id="WP_406645392.1">
    <property type="nucleotide sequence ID" value="NZ_CP123584.1"/>
</dbReference>
<feature type="compositionally biased region" description="Polar residues" evidence="1">
    <location>
        <begin position="1"/>
        <end position="17"/>
    </location>
</feature>
<dbReference type="Proteomes" id="UP001623232">
    <property type="component" value="Chromosome"/>
</dbReference>
<dbReference type="PANTHER" id="PTHR20974">
    <property type="entry name" value="UPF0585 PROTEIN CG18661"/>
    <property type="match status" value="1"/>
</dbReference>
<name>A0ABZ2XRS9_9RHOB</name>
<dbReference type="Gene3D" id="3.40.50.150">
    <property type="entry name" value="Vaccinia Virus protein VP39"/>
    <property type="match status" value="1"/>
</dbReference>
<sequence length="218" mass="23274">MPRRSVPTSASVAQTQGDKMIAPSASRNRTAICDLLVQIAPPEGLALELASGTGQHVALFAQRLPGLRWQPTEIDTARHPSILAHVTDAGVSNVLEPVAVDATAPGWGRKHSGQSLIVVINLLHLIAESEVQTLIREAAQALAPGGRFVIYGPFRQGGELVSDADRAFDASLTAHDPAIGYKDDFDTMDWVQDAGLEMSQIIEMPANNLALIAEKPVF</sequence>
<protein>
    <submittedName>
        <fullName evidence="2">DUF938 domain-containing protein</fullName>
    </submittedName>
</protein>
<dbReference type="SUPFAM" id="SSF53335">
    <property type="entry name" value="S-adenosyl-L-methionine-dependent methyltransferases"/>
    <property type="match status" value="1"/>
</dbReference>
<proteinExistence type="predicted"/>
<dbReference type="InterPro" id="IPR029063">
    <property type="entry name" value="SAM-dependent_MTases_sf"/>
</dbReference>
<dbReference type="PANTHER" id="PTHR20974:SF0">
    <property type="entry name" value="UPF0585 PROTEIN CG18661"/>
    <property type="match status" value="1"/>
</dbReference>
<evidence type="ECO:0000313" key="2">
    <source>
        <dbReference type="EMBL" id="WZK88037.1"/>
    </source>
</evidence>
<accession>A0ABZ2XRS9</accession>
<evidence type="ECO:0000256" key="1">
    <source>
        <dbReference type="SAM" id="MobiDB-lite"/>
    </source>
</evidence>